<dbReference type="PANTHER" id="PTHR18952">
    <property type="entry name" value="CARBONIC ANHYDRASE"/>
    <property type="match status" value="1"/>
</dbReference>
<reference evidence="2" key="1">
    <citation type="journal article" date="2022" name="Int. J. Mol. Sci.">
        <title>Draft Genome of Tanacetum Coccineum: Genomic Comparison of Closely Related Tanacetum-Family Plants.</title>
        <authorList>
            <person name="Yamashiro T."/>
            <person name="Shiraishi A."/>
            <person name="Nakayama K."/>
            <person name="Satake H."/>
        </authorList>
    </citation>
    <scope>NUCLEOTIDE SEQUENCE</scope>
</reference>
<sequence length="117" mass="13409">MSCRRYYNYIGSLTVPPCTEGVIWTISKKVRTVSLDQVKLLREAVHDHAAKNARPLQPDHQRDIQLIGGGVLILFPINFVWDSSKLVNHDASWVLSYDLEIRVYVRNWGWIPDAACC</sequence>
<keyword evidence="3" id="KW-1185">Reference proteome</keyword>
<evidence type="ECO:0000259" key="1">
    <source>
        <dbReference type="PROSITE" id="PS51144"/>
    </source>
</evidence>
<evidence type="ECO:0000313" key="3">
    <source>
        <dbReference type="Proteomes" id="UP001151760"/>
    </source>
</evidence>
<dbReference type="InterPro" id="IPR023561">
    <property type="entry name" value="Carbonic_anhydrase_a-class"/>
</dbReference>
<dbReference type="InterPro" id="IPR001148">
    <property type="entry name" value="CA_dom"/>
</dbReference>
<dbReference type="PANTHER" id="PTHR18952:SF234">
    <property type="entry name" value="CARBONIC ANHYDRASE"/>
    <property type="match status" value="1"/>
</dbReference>
<dbReference type="SUPFAM" id="SSF51069">
    <property type="entry name" value="Carbonic anhydrase"/>
    <property type="match status" value="1"/>
</dbReference>
<dbReference type="Pfam" id="PF00194">
    <property type="entry name" value="Carb_anhydrase"/>
    <property type="match status" value="1"/>
</dbReference>
<dbReference type="Proteomes" id="UP001151760">
    <property type="component" value="Unassembled WGS sequence"/>
</dbReference>
<feature type="domain" description="Alpha-carbonic anhydrase" evidence="1">
    <location>
        <begin position="1"/>
        <end position="68"/>
    </location>
</feature>
<dbReference type="EMBL" id="BQNB010012020">
    <property type="protein sequence ID" value="GJS98138.1"/>
    <property type="molecule type" value="Genomic_DNA"/>
</dbReference>
<comment type="caution">
    <text evidence="2">The sequence shown here is derived from an EMBL/GenBank/DDBJ whole genome shotgun (WGS) entry which is preliminary data.</text>
</comment>
<dbReference type="PROSITE" id="PS51144">
    <property type="entry name" value="ALPHA_CA_2"/>
    <property type="match status" value="1"/>
</dbReference>
<proteinExistence type="predicted"/>
<evidence type="ECO:0000313" key="2">
    <source>
        <dbReference type="EMBL" id="GJS98138.1"/>
    </source>
</evidence>
<reference evidence="2" key="2">
    <citation type="submission" date="2022-01" db="EMBL/GenBank/DDBJ databases">
        <authorList>
            <person name="Yamashiro T."/>
            <person name="Shiraishi A."/>
            <person name="Satake H."/>
            <person name="Nakayama K."/>
        </authorList>
    </citation>
    <scope>NUCLEOTIDE SEQUENCE</scope>
</reference>
<protein>
    <submittedName>
        <fullName evidence="2">Alpha carbonic anhydrase 7-like protein</fullName>
    </submittedName>
</protein>
<gene>
    <name evidence="2" type="ORF">Tco_0819308</name>
</gene>
<accession>A0ABQ5AAJ2</accession>
<name>A0ABQ5AAJ2_9ASTR</name>
<organism evidence="2 3">
    <name type="scientific">Tanacetum coccineum</name>
    <dbReference type="NCBI Taxonomy" id="301880"/>
    <lineage>
        <taxon>Eukaryota</taxon>
        <taxon>Viridiplantae</taxon>
        <taxon>Streptophyta</taxon>
        <taxon>Embryophyta</taxon>
        <taxon>Tracheophyta</taxon>
        <taxon>Spermatophyta</taxon>
        <taxon>Magnoliopsida</taxon>
        <taxon>eudicotyledons</taxon>
        <taxon>Gunneridae</taxon>
        <taxon>Pentapetalae</taxon>
        <taxon>asterids</taxon>
        <taxon>campanulids</taxon>
        <taxon>Asterales</taxon>
        <taxon>Asteraceae</taxon>
        <taxon>Asteroideae</taxon>
        <taxon>Anthemideae</taxon>
        <taxon>Anthemidinae</taxon>
        <taxon>Tanacetum</taxon>
    </lineage>
</organism>
<dbReference type="InterPro" id="IPR036398">
    <property type="entry name" value="CA_dom_sf"/>
</dbReference>
<dbReference type="Gene3D" id="3.10.200.10">
    <property type="entry name" value="Alpha carbonic anhydrase"/>
    <property type="match status" value="1"/>
</dbReference>